<dbReference type="Proteomes" id="UP000001514">
    <property type="component" value="Unassembled WGS sequence"/>
</dbReference>
<dbReference type="OMA" id="PEWPKGP"/>
<dbReference type="eggNOG" id="KOG1399">
    <property type="taxonomic scope" value="Eukaryota"/>
</dbReference>
<dbReference type="PROSITE" id="PS51257">
    <property type="entry name" value="PROKAR_LIPOPROTEIN"/>
    <property type="match status" value="1"/>
</dbReference>
<evidence type="ECO:0000313" key="8">
    <source>
        <dbReference type="Proteomes" id="UP000001514"/>
    </source>
</evidence>
<keyword evidence="4" id="KW-0521">NADP</keyword>
<accession>D8QZ00</accession>
<dbReference type="InParanoid" id="D8QZ00"/>
<evidence type="ECO:0000256" key="6">
    <source>
        <dbReference type="RuleBase" id="RU361177"/>
    </source>
</evidence>
<evidence type="ECO:0000256" key="4">
    <source>
        <dbReference type="ARBA" id="ARBA00022857"/>
    </source>
</evidence>
<reference evidence="7 8" key="1">
    <citation type="journal article" date="2011" name="Science">
        <title>The Selaginella genome identifies genetic changes associated with the evolution of vascular plants.</title>
        <authorList>
            <person name="Banks J.A."/>
            <person name="Nishiyama T."/>
            <person name="Hasebe M."/>
            <person name="Bowman J.L."/>
            <person name="Gribskov M."/>
            <person name="dePamphilis C."/>
            <person name="Albert V.A."/>
            <person name="Aono N."/>
            <person name="Aoyama T."/>
            <person name="Ambrose B.A."/>
            <person name="Ashton N.W."/>
            <person name="Axtell M.J."/>
            <person name="Barker E."/>
            <person name="Barker M.S."/>
            <person name="Bennetzen J.L."/>
            <person name="Bonawitz N.D."/>
            <person name="Chapple C."/>
            <person name="Cheng C."/>
            <person name="Correa L.G."/>
            <person name="Dacre M."/>
            <person name="DeBarry J."/>
            <person name="Dreyer I."/>
            <person name="Elias M."/>
            <person name="Engstrom E.M."/>
            <person name="Estelle M."/>
            <person name="Feng L."/>
            <person name="Finet C."/>
            <person name="Floyd S.K."/>
            <person name="Frommer W.B."/>
            <person name="Fujita T."/>
            <person name="Gramzow L."/>
            <person name="Gutensohn M."/>
            <person name="Harholt J."/>
            <person name="Hattori M."/>
            <person name="Heyl A."/>
            <person name="Hirai T."/>
            <person name="Hiwatashi Y."/>
            <person name="Ishikawa M."/>
            <person name="Iwata M."/>
            <person name="Karol K.G."/>
            <person name="Koehler B."/>
            <person name="Kolukisaoglu U."/>
            <person name="Kubo M."/>
            <person name="Kurata T."/>
            <person name="Lalonde S."/>
            <person name="Li K."/>
            <person name="Li Y."/>
            <person name="Litt A."/>
            <person name="Lyons E."/>
            <person name="Manning G."/>
            <person name="Maruyama T."/>
            <person name="Michael T.P."/>
            <person name="Mikami K."/>
            <person name="Miyazaki S."/>
            <person name="Morinaga S."/>
            <person name="Murata T."/>
            <person name="Mueller-Roeber B."/>
            <person name="Nelson D.R."/>
            <person name="Obara M."/>
            <person name="Oguri Y."/>
            <person name="Olmstead R.G."/>
            <person name="Onodera N."/>
            <person name="Petersen B.L."/>
            <person name="Pils B."/>
            <person name="Prigge M."/>
            <person name="Rensing S.A."/>
            <person name="Riano-Pachon D.M."/>
            <person name="Roberts A.W."/>
            <person name="Sato Y."/>
            <person name="Scheller H.V."/>
            <person name="Schulz B."/>
            <person name="Schulz C."/>
            <person name="Shakirov E.V."/>
            <person name="Shibagaki N."/>
            <person name="Shinohara N."/>
            <person name="Shippen D.E."/>
            <person name="Soerensen I."/>
            <person name="Sotooka R."/>
            <person name="Sugimoto N."/>
            <person name="Sugita M."/>
            <person name="Sumikawa N."/>
            <person name="Tanurdzic M."/>
            <person name="Theissen G."/>
            <person name="Ulvskov P."/>
            <person name="Wakazuki S."/>
            <person name="Weng J.K."/>
            <person name="Willats W.W."/>
            <person name="Wipf D."/>
            <person name="Wolf P.G."/>
            <person name="Yang L."/>
            <person name="Zimmer A.D."/>
            <person name="Zhu Q."/>
            <person name="Mitros T."/>
            <person name="Hellsten U."/>
            <person name="Loque D."/>
            <person name="Otillar R."/>
            <person name="Salamov A."/>
            <person name="Schmutz J."/>
            <person name="Shapiro H."/>
            <person name="Lindquist E."/>
            <person name="Lucas S."/>
            <person name="Rokhsar D."/>
            <person name="Grigoriev I.V."/>
        </authorList>
    </citation>
    <scope>NUCLEOTIDE SEQUENCE [LARGE SCALE GENOMIC DNA]</scope>
</reference>
<sequence>MEKLGVCVVGAGVSGLCACRHLLKRGIRPTVLEGSSHIGGVWRSNSVAITRLQTPSVAYQFSDFPWPPGTPAFATGGQVLDYLHGYAAKFGVLECVRFDSRVVGIRRDGDRGPWQLLVVRGDGDGAARETLEFDFVILCIGRFGDVPRLPSFSPGQGADVFKGRVLHSTEFSALDYENASKLLRGNSVVVVGFSKSALDVAAEAVEANQGKPCTLLFRRAHWIVQHWDVFGVNIAYLFGTRLSEMYYHKPGQGFFSSLLTSLLWPLKWATSKVVEVYLRWTLSLSKYGILPSIPFYKQLSSCKISVIPDNFMDYVKEGRLKLCKSPKWHFTATGVMLDNKRELKADVVLLCTGFEGEVKLKAILPERYAEVLQGPDGVVPLYRGMIHPRIPGLAILGYQEDVSNVRASEMGARWLSYYLTGKVKLPDSQTMSKSANEWVRYMKWSTPYFDRACIALARTWHSDELCRDIGWNPRRKKNWLQELLSPYSNMDYID</sequence>
<dbReference type="InterPro" id="IPR020946">
    <property type="entry name" value="Flavin_mOase-like"/>
</dbReference>
<comment type="cofactor">
    <cofactor evidence="6">
        <name>FAD</name>
        <dbReference type="ChEBI" id="CHEBI:57692"/>
    </cofactor>
</comment>
<dbReference type="InterPro" id="IPR050346">
    <property type="entry name" value="FMO-like"/>
</dbReference>
<evidence type="ECO:0000256" key="5">
    <source>
        <dbReference type="ARBA" id="ARBA00023002"/>
    </source>
</evidence>
<dbReference type="EMBL" id="GL377569">
    <property type="protein sequence ID" value="EFJ34333.1"/>
    <property type="molecule type" value="Genomic_DNA"/>
</dbReference>
<dbReference type="AlphaFoldDB" id="D8QZ00"/>
<dbReference type="HOGENOM" id="CLU_006909_9_3_1"/>
<dbReference type="GO" id="GO:0050660">
    <property type="term" value="F:flavin adenine dinucleotide binding"/>
    <property type="evidence" value="ECO:0007669"/>
    <property type="project" value="InterPro"/>
</dbReference>
<dbReference type="Pfam" id="PF00743">
    <property type="entry name" value="FMO-like"/>
    <property type="match status" value="1"/>
</dbReference>
<protein>
    <recommendedName>
        <fullName evidence="6">Flavin-containing monooxygenase</fullName>
        <ecNumber evidence="6">1.-.-.-</ecNumber>
    </recommendedName>
</protein>
<dbReference type="GO" id="GO:0004497">
    <property type="term" value="F:monooxygenase activity"/>
    <property type="evidence" value="ECO:0000318"/>
    <property type="project" value="GO_Central"/>
</dbReference>
<comment type="similarity">
    <text evidence="1 6">Belongs to the FMO family.</text>
</comment>
<dbReference type="PIRSF" id="PIRSF000332">
    <property type="entry name" value="FMO"/>
    <property type="match status" value="1"/>
</dbReference>
<evidence type="ECO:0000256" key="2">
    <source>
        <dbReference type="ARBA" id="ARBA00022630"/>
    </source>
</evidence>
<gene>
    <name evidence="7" type="ORF">SELMODRAFT_451338</name>
</gene>
<dbReference type="KEGG" id="smo:SELMODRAFT_451338"/>
<dbReference type="GO" id="GO:0050661">
    <property type="term" value="F:NADP binding"/>
    <property type="evidence" value="ECO:0007669"/>
    <property type="project" value="InterPro"/>
</dbReference>
<keyword evidence="2 6" id="KW-0285">Flavoprotein</keyword>
<dbReference type="SUPFAM" id="SSF51905">
    <property type="entry name" value="FAD/NAD(P)-binding domain"/>
    <property type="match status" value="2"/>
</dbReference>
<dbReference type="Gene3D" id="3.50.50.60">
    <property type="entry name" value="FAD/NAD(P)-binding domain"/>
    <property type="match status" value="2"/>
</dbReference>
<evidence type="ECO:0000313" key="7">
    <source>
        <dbReference type="EMBL" id="EFJ34333.1"/>
    </source>
</evidence>
<dbReference type="InterPro" id="IPR036188">
    <property type="entry name" value="FAD/NAD-bd_sf"/>
</dbReference>
<name>D8QZ00_SELML</name>
<keyword evidence="3 6" id="KW-0274">FAD</keyword>
<keyword evidence="5 6" id="KW-0560">Oxidoreductase</keyword>
<evidence type="ECO:0000256" key="3">
    <source>
        <dbReference type="ARBA" id="ARBA00022827"/>
    </source>
</evidence>
<dbReference type="EC" id="1.-.-.-" evidence="6"/>
<keyword evidence="8" id="KW-1185">Reference proteome</keyword>
<keyword evidence="6" id="KW-0503">Monooxygenase</keyword>
<proteinExistence type="inferred from homology"/>
<dbReference type="GO" id="GO:0004499">
    <property type="term" value="F:N,N-dimethylaniline monooxygenase activity"/>
    <property type="evidence" value="ECO:0007669"/>
    <property type="project" value="InterPro"/>
</dbReference>
<organism evidence="8">
    <name type="scientific">Selaginella moellendorffii</name>
    <name type="common">Spikemoss</name>
    <dbReference type="NCBI Taxonomy" id="88036"/>
    <lineage>
        <taxon>Eukaryota</taxon>
        <taxon>Viridiplantae</taxon>
        <taxon>Streptophyta</taxon>
        <taxon>Embryophyta</taxon>
        <taxon>Tracheophyta</taxon>
        <taxon>Lycopodiopsida</taxon>
        <taxon>Selaginellales</taxon>
        <taxon>Selaginellaceae</taxon>
        <taxon>Selaginella</taxon>
    </lineage>
</organism>
<evidence type="ECO:0000256" key="1">
    <source>
        <dbReference type="ARBA" id="ARBA00009183"/>
    </source>
</evidence>
<dbReference type="STRING" id="88036.D8QZ00"/>
<dbReference type="PANTHER" id="PTHR23023">
    <property type="entry name" value="DIMETHYLANILINE MONOOXYGENASE"/>
    <property type="match status" value="1"/>
</dbReference>
<dbReference type="InterPro" id="IPR000960">
    <property type="entry name" value="Flavin_mOase"/>
</dbReference>
<dbReference type="Gramene" id="EFJ34333">
    <property type="protein sequence ID" value="EFJ34333"/>
    <property type="gene ID" value="SELMODRAFT_451338"/>
</dbReference>